<dbReference type="InterPro" id="IPR038729">
    <property type="entry name" value="Rad50/SbcC_AAA"/>
</dbReference>
<dbReference type="GO" id="GO:0006302">
    <property type="term" value="P:double-strand break repair"/>
    <property type="evidence" value="ECO:0007669"/>
    <property type="project" value="InterPro"/>
</dbReference>
<dbReference type="SUPFAM" id="SSF52540">
    <property type="entry name" value="P-loop containing nucleoside triphosphate hydrolases"/>
    <property type="match status" value="1"/>
</dbReference>
<proteinExistence type="inferred from homology"/>
<dbReference type="EMBL" id="CP081135">
    <property type="protein sequence ID" value="UEL46346.1"/>
    <property type="molecule type" value="Genomic_DNA"/>
</dbReference>
<feature type="coiled-coil region" evidence="4">
    <location>
        <begin position="514"/>
        <end position="569"/>
    </location>
</feature>
<dbReference type="InterPro" id="IPR027417">
    <property type="entry name" value="P-loop_NTPase"/>
</dbReference>
<evidence type="ECO:0000313" key="6">
    <source>
        <dbReference type="EMBL" id="UEL46346.1"/>
    </source>
</evidence>
<feature type="coiled-coil region" evidence="4">
    <location>
        <begin position="430"/>
        <end position="468"/>
    </location>
</feature>
<dbReference type="Proteomes" id="UP001198983">
    <property type="component" value="Chromosome"/>
</dbReference>
<evidence type="ECO:0000259" key="5">
    <source>
        <dbReference type="Pfam" id="PF13476"/>
    </source>
</evidence>
<keyword evidence="7" id="KW-1185">Reference proteome</keyword>
<protein>
    <recommendedName>
        <fullName evidence="3">Nuclease SbcCD subunit C</fullName>
    </recommendedName>
</protein>
<evidence type="ECO:0000256" key="3">
    <source>
        <dbReference type="ARBA" id="ARBA00013368"/>
    </source>
</evidence>
<feature type="coiled-coil region" evidence="4">
    <location>
        <begin position="957"/>
        <end position="1008"/>
    </location>
</feature>
<dbReference type="AlphaFoldDB" id="A0AAX2ZC34"/>
<reference evidence="6 7" key="1">
    <citation type="journal article" date="2023" name="Int. J. Syst. Evol. Microbiol.">
        <title>Terrisporobacter hibernicus sp. nov., isolated from bovine faeces in Northern Ireland.</title>
        <authorList>
            <person name="Mitchell M."/>
            <person name="Nguyen S.V."/>
            <person name="Connor M."/>
            <person name="Fairley D.J."/>
            <person name="Donoghue O."/>
            <person name="Marshall H."/>
            <person name="Koolman L."/>
            <person name="McMullan G."/>
            <person name="Schaffer K.E."/>
            <person name="McGrath J.W."/>
            <person name="Fanning S."/>
        </authorList>
    </citation>
    <scope>NUCLEOTIDE SEQUENCE [LARGE SCALE GENOMIC DNA]</scope>
    <source>
        <strain evidence="6 7">MCA3</strain>
    </source>
</reference>
<feature type="coiled-coil region" evidence="4">
    <location>
        <begin position="317"/>
        <end position="396"/>
    </location>
</feature>
<evidence type="ECO:0000256" key="2">
    <source>
        <dbReference type="ARBA" id="ARBA00011322"/>
    </source>
</evidence>
<dbReference type="PANTHER" id="PTHR32114:SF2">
    <property type="entry name" value="ABC TRANSPORTER ABCH.3"/>
    <property type="match status" value="1"/>
</dbReference>
<dbReference type="KEGG" id="tem:JW646_11880"/>
<dbReference type="Pfam" id="PF13476">
    <property type="entry name" value="AAA_23"/>
    <property type="match status" value="1"/>
</dbReference>
<dbReference type="PANTHER" id="PTHR32114">
    <property type="entry name" value="ABC TRANSPORTER ABCH.3"/>
    <property type="match status" value="1"/>
</dbReference>
<feature type="coiled-coil region" evidence="4">
    <location>
        <begin position="722"/>
        <end position="900"/>
    </location>
</feature>
<gene>
    <name evidence="6" type="ORF">JW646_11880</name>
</gene>
<name>A0AAX2ZC34_9FIRM</name>
<dbReference type="Pfam" id="PF13558">
    <property type="entry name" value="SbcC_Walker_B"/>
    <property type="match status" value="1"/>
</dbReference>
<evidence type="ECO:0000256" key="1">
    <source>
        <dbReference type="ARBA" id="ARBA00006930"/>
    </source>
</evidence>
<comment type="similarity">
    <text evidence="1">Belongs to the SMC family. SbcC subfamily.</text>
</comment>
<feature type="coiled-coil region" evidence="4">
    <location>
        <begin position="659"/>
        <end position="693"/>
    </location>
</feature>
<organism evidence="6 7">
    <name type="scientific">Terrisporobacter hibernicus</name>
    <dbReference type="NCBI Taxonomy" id="2813371"/>
    <lineage>
        <taxon>Bacteria</taxon>
        <taxon>Bacillati</taxon>
        <taxon>Bacillota</taxon>
        <taxon>Clostridia</taxon>
        <taxon>Peptostreptococcales</taxon>
        <taxon>Peptostreptococcaceae</taxon>
        <taxon>Terrisporobacter</taxon>
    </lineage>
</organism>
<dbReference type="Gene3D" id="3.40.50.300">
    <property type="entry name" value="P-loop containing nucleotide triphosphate hydrolases"/>
    <property type="match status" value="2"/>
</dbReference>
<feature type="domain" description="Rad50/SbcC-type AAA" evidence="5">
    <location>
        <begin position="5"/>
        <end position="242"/>
    </location>
</feature>
<sequence>MRPIKLELTGLNSYTDKQTIDFQKLTSRGLFGIFGNTGSGKSTILDAITIALYGDISRDTTDYINSSCDKAIVNYEFEIGSKNNRKRYFVERTIKNTPAGGTKTSRVLLGEIKDNGDINVLADKVGEVKIKIQDIIGLTSDDFTRSVVLPQGKFSEFLKLQDRDRRKMLERIFNLEKYGEKLSTKVKLRRNRAKEDLTSLNGKLSQHEGITEELYEEIREELLQAKNLEKTKNEDLSKAEKEFEENKIIFEDQKSLQKHIDRKSQIDLKEKEINIKREAIERCERGETIIPHINDIKILEKDIYENSNEVEKLEGIIINIKKEIDLLSIRYEEAKKAKNEKIPLLIEEKSKLQRGIDLEEKIEVLNNGIKELKKQIDIDNKEKVDLEKLIVDLQNQVDSKYKKIQDNNKNVESLSISTDLKENIFEAYNKEEELKKLSVEKEENNKLLKEVSKRIEDLKFKNIDVEKNKSSVNEKLKKLLDHQETLNRNCPGDNKIVSSEKEYLHNLKSRLENTKDYEKQINSIKDDLNKNEKSKFENQRYLNECSEKLQRINKTIEDLKEEQESLIYKNMAAYLREELKENEPCPVCGSTHHEKIYVSANLEEAKLIEEKIKKLEDEYNKEKRNYDELSLKNTEINSFESIKRKTLSELSGKLGDYNSSSLEKEIDIKQKELKILEEKVLSWEEDKNKTIEETYKLKDLKYDVEKEEVKIKENLNLDRKLSIELKEKINNLNKKYDNLNLEYLGLKSKVKCNDLGSKVKEIGENEKKIELLNKEMSILNKEKETLDKELKEKDILFNEIDKKLSNLIQLRDTKYKELKNKEEELNKIAKGVSPAKLLQSTIENIDKVTNNEKELHEELTNKKHDFDENTKLKSSKDGVLSQAKKQLESKNQTLTNLLVENKFDCVNSVEKSILPKEEKEKYKGEIEYFDEETKYLIVKISDLNKKLNGRSIKPEDFENLYISIDSLKNEIANLRKNIGSKENELKNIEKSLLSIKEITKEVKKVEHESSLLDEINKLIMGNKFVEYVATNQLKYIALEASKRLGSITRGRYALEIDENLNFIMRDNMNGGQRRSVDSLSGGETFLTSLSLALALSSQIQLKGSSPLEFFFLDEGFGSLDVELLDVVMESLENLHNDQLSIGIISHVEELKNRVPVKLLVSPCDVGKGSRVKIEYS</sequence>
<dbReference type="GO" id="GO:0016887">
    <property type="term" value="F:ATP hydrolysis activity"/>
    <property type="evidence" value="ECO:0007669"/>
    <property type="project" value="InterPro"/>
</dbReference>
<feature type="coiled-coil region" evidence="4">
    <location>
        <begin position="211"/>
        <end position="242"/>
    </location>
</feature>
<evidence type="ECO:0000256" key="4">
    <source>
        <dbReference type="SAM" id="Coils"/>
    </source>
</evidence>
<accession>A0AAX2ZC34</accession>
<comment type="subunit">
    <text evidence="2">Heterodimer of SbcC and SbcD.</text>
</comment>
<feature type="coiled-coil region" evidence="4">
    <location>
        <begin position="598"/>
        <end position="632"/>
    </location>
</feature>
<dbReference type="RefSeq" id="WP_148555924.1">
    <property type="nucleotide sequence ID" value="NZ_CP081135.1"/>
</dbReference>
<keyword evidence="4" id="KW-0175">Coiled coil</keyword>
<evidence type="ECO:0000313" key="7">
    <source>
        <dbReference type="Proteomes" id="UP001198983"/>
    </source>
</evidence>